<evidence type="ECO:0000313" key="4">
    <source>
        <dbReference type="Proteomes" id="UP000042958"/>
    </source>
</evidence>
<dbReference type="Pfam" id="PF01177">
    <property type="entry name" value="Asp_Glu_race"/>
    <property type="match status" value="1"/>
</dbReference>
<dbReference type="EMBL" id="CDHK01000003">
    <property type="protein sequence ID" value="CEO59089.1"/>
    <property type="molecule type" value="Genomic_DNA"/>
</dbReference>
<proteinExistence type="inferred from homology"/>
<dbReference type="SUPFAM" id="SSF53681">
    <property type="entry name" value="Aspartate/glutamate racemase"/>
    <property type="match status" value="2"/>
</dbReference>
<dbReference type="GO" id="GO:0047661">
    <property type="term" value="F:amino-acid racemase activity"/>
    <property type="evidence" value="ECO:0007669"/>
    <property type="project" value="InterPro"/>
</dbReference>
<dbReference type="PROSITE" id="PS00924">
    <property type="entry name" value="ASP_GLU_RACEMASE_2"/>
    <property type="match status" value="1"/>
</dbReference>
<evidence type="ECO:0008006" key="5">
    <source>
        <dbReference type="Google" id="ProtNLM"/>
    </source>
</evidence>
<dbReference type="NCBIfam" id="TIGR00035">
    <property type="entry name" value="asp_race"/>
    <property type="match status" value="1"/>
</dbReference>
<dbReference type="InterPro" id="IPR033134">
    <property type="entry name" value="Asp/Glu_racemase_AS_2"/>
</dbReference>
<dbReference type="InterPro" id="IPR015942">
    <property type="entry name" value="Asp/Glu/hydantoin_racemase"/>
</dbReference>
<reference evidence="4" key="1">
    <citation type="journal article" date="2015" name="Genome Announc.">
        <title>Draft genome sequence of the fungus Penicillium brasilianum MG11.</title>
        <authorList>
            <person name="Horn F."/>
            <person name="Linde J."/>
            <person name="Mattern D.J."/>
            <person name="Walther G."/>
            <person name="Guthke R."/>
            <person name="Brakhage A.A."/>
            <person name="Valiante V."/>
        </authorList>
    </citation>
    <scope>NUCLEOTIDE SEQUENCE [LARGE SCALE GENOMIC DNA]</scope>
    <source>
        <strain evidence="4">MG11</strain>
    </source>
</reference>
<dbReference type="Proteomes" id="UP000042958">
    <property type="component" value="Unassembled WGS sequence"/>
</dbReference>
<keyword evidence="2" id="KW-0413">Isomerase</keyword>
<dbReference type="InterPro" id="IPR004380">
    <property type="entry name" value="Asp_race"/>
</dbReference>
<dbReference type="PANTHER" id="PTHR21198">
    <property type="entry name" value="GLUTAMATE RACEMASE"/>
    <property type="match status" value="1"/>
</dbReference>
<accession>A0A0F7VB05</accession>
<dbReference type="STRING" id="104259.A0A0F7VB05"/>
<keyword evidence="4" id="KW-1185">Reference proteome</keyword>
<name>A0A0F7VB05_PENBI</name>
<sequence length="226" mass="24583">MKTIGICIPTIEGGVVCHQEIGREAMRRGIAYPPIVTHTSPFEGINQAVKSGNFDSLAEILGESINRTAQAGAEFAIIPSNTPHIVFDETAKHSTIPVLSILNVTASHCEKHGYKRVGIMGTTPTVRMGLYDASLAKRGIAPVYTSEWEQDRVNDIIHTELVRGIFLNETRNELVGIAKRLAPNCDAIILGCTELPLILDEENCGIKVVDTTRNLAHAALDFAIKE</sequence>
<evidence type="ECO:0000313" key="3">
    <source>
        <dbReference type="EMBL" id="CEO59089.1"/>
    </source>
</evidence>
<organism evidence="3 4">
    <name type="scientific">Penicillium brasilianum</name>
    <dbReference type="NCBI Taxonomy" id="104259"/>
    <lineage>
        <taxon>Eukaryota</taxon>
        <taxon>Fungi</taxon>
        <taxon>Dikarya</taxon>
        <taxon>Ascomycota</taxon>
        <taxon>Pezizomycotina</taxon>
        <taxon>Eurotiomycetes</taxon>
        <taxon>Eurotiomycetidae</taxon>
        <taxon>Eurotiales</taxon>
        <taxon>Aspergillaceae</taxon>
        <taxon>Penicillium</taxon>
    </lineage>
</organism>
<dbReference type="OrthoDB" id="187836at2759"/>
<dbReference type="PANTHER" id="PTHR21198:SF7">
    <property type="entry name" value="ASPARTATE-GLUTAMATE RACEMASE FAMILY"/>
    <property type="match status" value="1"/>
</dbReference>
<protein>
    <recommendedName>
        <fullName evidence="5">Aspartate racemase</fullName>
    </recommendedName>
</protein>
<evidence type="ECO:0000256" key="1">
    <source>
        <dbReference type="ARBA" id="ARBA00007847"/>
    </source>
</evidence>
<gene>
    <name evidence="3" type="ORF">PMG11_03777</name>
</gene>
<dbReference type="AlphaFoldDB" id="A0A0F7VB05"/>
<dbReference type="Gene3D" id="3.40.50.1860">
    <property type="match status" value="2"/>
</dbReference>
<comment type="similarity">
    <text evidence="1">Belongs to the aspartate/glutamate racemases family.</text>
</comment>
<evidence type="ECO:0000256" key="2">
    <source>
        <dbReference type="ARBA" id="ARBA00023235"/>
    </source>
</evidence>
<dbReference type="InterPro" id="IPR001920">
    <property type="entry name" value="Asp/Glu_race"/>
</dbReference>